<gene>
    <name evidence="8" type="ORF">IAA60_06365</name>
</gene>
<dbReference type="Pfam" id="PF01554">
    <property type="entry name" value="MatE"/>
    <property type="match status" value="2"/>
</dbReference>
<dbReference type="GO" id="GO:0005886">
    <property type="term" value="C:plasma membrane"/>
    <property type="evidence" value="ECO:0007669"/>
    <property type="project" value="UniProtKB-SubCell"/>
</dbReference>
<feature type="transmembrane region" description="Helical" evidence="7">
    <location>
        <begin position="272"/>
        <end position="291"/>
    </location>
</feature>
<dbReference type="PANTHER" id="PTHR43823">
    <property type="entry name" value="SPORULATION PROTEIN YKVU"/>
    <property type="match status" value="1"/>
</dbReference>
<dbReference type="EMBL" id="DVLU01000064">
    <property type="protein sequence ID" value="HIT85514.1"/>
    <property type="molecule type" value="Genomic_DNA"/>
</dbReference>
<evidence type="ECO:0000256" key="1">
    <source>
        <dbReference type="ARBA" id="ARBA00004651"/>
    </source>
</evidence>
<evidence type="ECO:0000256" key="4">
    <source>
        <dbReference type="ARBA" id="ARBA00022692"/>
    </source>
</evidence>
<feature type="transmembrane region" description="Helical" evidence="7">
    <location>
        <begin position="165"/>
        <end position="186"/>
    </location>
</feature>
<feature type="transmembrane region" description="Helical" evidence="7">
    <location>
        <begin position="414"/>
        <end position="435"/>
    </location>
</feature>
<name>A0A9D1KQ51_9FIRM</name>
<evidence type="ECO:0000256" key="7">
    <source>
        <dbReference type="SAM" id="Phobius"/>
    </source>
</evidence>
<comment type="subcellular location">
    <subcellularLocation>
        <location evidence="1">Cell membrane</location>
        <topology evidence="1">Multi-pass membrane protein</topology>
    </subcellularLocation>
</comment>
<evidence type="ECO:0000313" key="8">
    <source>
        <dbReference type="EMBL" id="HIT85514.1"/>
    </source>
</evidence>
<dbReference type="PIRSF" id="PIRSF006603">
    <property type="entry name" value="DinF"/>
    <property type="match status" value="1"/>
</dbReference>
<feature type="transmembrane region" description="Helical" evidence="7">
    <location>
        <begin position="355"/>
        <end position="373"/>
    </location>
</feature>
<dbReference type="GO" id="GO:0042910">
    <property type="term" value="F:xenobiotic transmembrane transporter activity"/>
    <property type="evidence" value="ECO:0007669"/>
    <property type="project" value="InterPro"/>
</dbReference>
<feature type="transmembrane region" description="Helical" evidence="7">
    <location>
        <begin position="92"/>
        <end position="113"/>
    </location>
</feature>
<sequence length="444" mass="48643">MDSHKFFTQTRPGRLFVTAALPGAIGMFASALYQLADGIFVGRIIGGTAFAALNLAMPFVIINFALSDLIGVGSSVPISISLGQRRDKEANNIFTCSCIMIVIIGIIIGALLYACAPALMRFMGADGEFAALAVQYLRVYAICSPLTTIVFAVDNYLRICGRIKFSMVLNIIMSVLSAGLEFVFLFVFRWGIWGAALGTCLGMMICTVIAFVPFIGGRMRLRFYRPKFRADMIKRIAACGMPTFLNNIAGRVTSIVMNMLLVRWGGESAVSVYGILMYVDGIVQSLLYGMVDSLQPAIGYNWGAALYKRVRAIGKYCFLAGAVFSWLVVAVIFMFPELITELFMGGGSGGFMEEAVLALRLFGTGYIIRWFATSTQSFLLAVEKPIPATLISISVALVFPLLFILVLWNLHLTGLWLNFAGTSFLSAALAAFMLFKYRKELLRE</sequence>
<feature type="transmembrane region" description="Helical" evidence="7">
    <location>
        <begin position="192"/>
        <end position="215"/>
    </location>
</feature>
<dbReference type="InterPro" id="IPR051327">
    <property type="entry name" value="MATE_MepA_subfamily"/>
</dbReference>
<reference evidence="8" key="2">
    <citation type="journal article" date="2021" name="PeerJ">
        <title>Extensive microbial diversity within the chicken gut microbiome revealed by metagenomics and culture.</title>
        <authorList>
            <person name="Gilroy R."/>
            <person name="Ravi A."/>
            <person name="Getino M."/>
            <person name="Pursley I."/>
            <person name="Horton D.L."/>
            <person name="Alikhan N.F."/>
            <person name="Baker D."/>
            <person name="Gharbi K."/>
            <person name="Hall N."/>
            <person name="Watson M."/>
            <person name="Adriaenssens E.M."/>
            <person name="Foster-Nyarko E."/>
            <person name="Jarju S."/>
            <person name="Secka A."/>
            <person name="Antonio M."/>
            <person name="Oren A."/>
            <person name="Chaudhuri R.R."/>
            <person name="La Ragione R."/>
            <person name="Hildebrand F."/>
            <person name="Pallen M.J."/>
        </authorList>
    </citation>
    <scope>NUCLEOTIDE SEQUENCE</scope>
    <source>
        <strain evidence="8">CHK181-108</strain>
    </source>
</reference>
<organism evidence="8 9">
    <name type="scientific">Candidatus Ornithomonoglobus intestinigallinarum</name>
    <dbReference type="NCBI Taxonomy" id="2840894"/>
    <lineage>
        <taxon>Bacteria</taxon>
        <taxon>Bacillati</taxon>
        <taxon>Bacillota</taxon>
        <taxon>Clostridia</taxon>
        <taxon>Candidatus Ornithomonoglobus</taxon>
    </lineage>
</organism>
<reference evidence="8" key="1">
    <citation type="submission" date="2020-10" db="EMBL/GenBank/DDBJ databases">
        <authorList>
            <person name="Gilroy R."/>
        </authorList>
    </citation>
    <scope>NUCLEOTIDE SEQUENCE</scope>
    <source>
        <strain evidence="8">CHK181-108</strain>
    </source>
</reference>
<accession>A0A9D1KQ51</accession>
<comment type="caution">
    <text evidence="8">The sequence shown here is derived from an EMBL/GenBank/DDBJ whole genome shotgun (WGS) entry which is preliminary data.</text>
</comment>
<feature type="transmembrane region" description="Helical" evidence="7">
    <location>
        <begin position="385"/>
        <end position="408"/>
    </location>
</feature>
<keyword evidence="2" id="KW-0813">Transport</keyword>
<evidence type="ECO:0000256" key="6">
    <source>
        <dbReference type="ARBA" id="ARBA00023136"/>
    </source>
</evidence>
<keyword evidence="3" id="KW-1003">Cell membrane</keyword>
<feature type="transmembrane region" description="Helical" evidence="7">
    <location>
        <begin position="236"/>
        <end position="260"/>
    </location>
</feature>
<feature type="transmembrane region" description="Helical" evidence="7">
    <location>
        <begin position="312"/>
        <end position="335"/>
    </location>
</feature>
<dbReference type="PANTHER" id="PTHR43823:SF3">
    <property type="entry name" value="MULTIDRUG EXPORT PROTEIN MEPA"/>
    <property type="match status" value="1"/>
</dbReference>
<dbReference type="InterPro" id="IPR048279">
    <property type="entry name" value="MdtK-like"/>
</dbReference>
<keyword evidence="5 7" id="KW-1133">Transmembrane helix</keyword>
<evidence type="ECO:0000256" key="3">
    <source>
        <dbReference type="ARBA" id="ARBA00022475"/>
    </source>
</evidence>
<feature type="transmembrane region" description="Helical" evidence="7">
    <location>
        <begin position="133"/>
        <end position="153"/>
    </location>
</feature>
<evidence type="ECO:0000256" key="5">
    <source>
        <dbReference type="ARBA" id="ARBA00022989"/>
    </source>
</evidence>
<evidence type="ECO:0000256" key="2">
    <source>
        <dbReference type="ARBA" id="ARBA00022448"/>
    </source>
</evidence>
<dbReference type="Proteomes" id="UP000824165">
    <property type="component" value="Unassembled WGS sequence"/>
</dbReference>
<dbReference type="AlphaFoldDB" id="A0A9D1KQ51"/>
<keyword evidence="6 7" id="KW-0472">Membrane</keyword>
<dbReference type="InterPro" id="IPR002528">
    <property type="entry name" value="MATE_fam"/>
</dbReference>
<evidence type="ECO:0000313" key="9">
    <source>
        <dbReference type="Proteomes" id="UP000824165"/>
    </source>
</evidence>
<proteinExistence type="predicted"/>
<protein>
    <submittedName>
        <fullName evidence="8">MATE family efflux transporter</fullName>
    </submittedName>
</protein>
<dbReference type="GO" id="GO:0015297">
    <property type="term" value="F:antiporter activity"/>
    <property type="evidence" value="ECO:0007669"/>
    <property type="project" value="InterPro"/>
</dbReference>
<keyword evidence="4 7" id="KW-0812">Transmembrane</keyword>
<feature type="transmembrane region" description="Helical" evidence="7">
    <location>
        <begin position="15"/>
        <end position="36"/>
    </location>
</feature>